<dbReference type="PROSITE" id="PS51782">
    <property type="entry name" value="LYSM"/>
    <property type="match status" value="3"/>
</dbReference>
<dbReference type="AlphaFoldDB" id="A0A6L5JWW0"/>
<dbReference type="OrthoDB" id="9815002at2"/>
<protein>
    <submittedName>
        <fullName evidence="5">LysM peptidoglycan-binding domain-containing protein</fullName>
    </submittedName>
</protein>
<organism evidence="5 6">
    <name type="scientific">Rhodocyclus tenuis</name>
    <name type="common">Rhodospirillum tenue</name>
    <dbReference type="NCBI Taxonomy" id="1066"/>
    <lineage>
        <taxon>Bacteria</taxon>
        <taxon>Pseudomonadati</taxon>
        <taxon>Pseudomonadota</taxon>
        <taxon>Betaproteobacteria</taxon>
        <taxon>Rhodocyclales</taxon>
        <taxon>Rhodocyclaceae</taxon>
        <taxon>Rhodocyclus</taxon>
    </lineage>
</organism>
<dbReference type="InterPro" id="IPR036779">
    <property type="entry name" value="LysM_dom_sf"/>
</dbReference>
<dbReference type="PANTHER" id="PTHR33734">
    <property type="entry name" value="LYSM DOMAIN-CONTAINING GPI-ANCHORED PROTEIN 2"/>
    <property type="match status" value="1"/>
</dbReference>
<evidence type="ECO:0000256" key="3">
    <source>
        <dbReference type="SAM" id="SignalP"/>
    </source>
</evidence>
<reference evidence="5 6" key="1">
    <citation type="submission" date="2019-10" db="EMBL/GenBank/DDBJ databases">
        <title>Whole-genome sequence of the purple nonsulfur photosynthetic bacterium Rhodocyclus tenuis.</title>
        <authorList>
            <person name="Kyndt J.A."/>
            <person name="Meyer T.E."/>
        </authorList>
    </citation>
    <scope>NUCLEOTIDE SEQUENCE [LARGE SCALE GENOMIC DNA]</scope>
    <source>
        <strain evidence="5 6">DSM 110</strain>
    </source>
</reference>
<dbReference type="GO" id="GO:0008932">
    <property type="term" value="F:lytic endotransglycosylase activity"/>
    <property type="evidence" value="ECO:0007669"/>
    <property type="project" value="TreeGrafter"/>
</dbReference>
<evidence type="ECO:0000259" key="4">
    <source>
        <dbReference type="PROSITE" id="PS51782"/>
    </source>
</evidence>
<dbReference type="CDD" id="cd16894">
    <property type="entry name" value="MltD-like"/>
    <property type="match status" value="1"/>
</dbReference>
<dbReference type="GO" id="GO:0016020">
    <property type="term" value="C:membrane"/>
    <property type="evidence" value="ECO:0007669"/>
    <property type="project" value="InterPro"/>
</dbReference>
<dbReference type="Pfam" id="PF01476">
    <property type="entry name" value="LysM"/>
    <property type="match status" value="3"/>
</dbReference>
<dbReference type="SUPFAM" id="SSF53955">
    <property type="entry name" value="Lysozyme-like"/>
    <property type="match status" value="1"/>
</dbReference>
<dbReference type="Proteomes" id="UP000480275">
    <property type="component" value="Unassembled WGS sequence"/>
</dbReference>
<dbReference type="InterPro" id="IPR023346">
    <property type="entry name" value="Lysozyme-like_dom_sf"/>
</dbReference>
<accession>A0A6L5JWW0</accession>
<dbReference type="SMART" id="SM00257">
    <property type="entry name" value="LysM"/>
    <property type="match status" value="3"/>
</dbReference>
<feature type="domain" description="LysM" evidence="4">
    <location>
        <begin position="359"/>
        <end position="403"/>
    </location>
</feature>
<evidence type="ECO:0000256" key="1">
    <source>
        <dbReference type="ARBA" id="ARBA00007734"/>
    </source>
</evidence>
<evidence type="ECO:0000313" key="6">
    <source>
        <dbReference type="Proteomes" id="UP000480275"/>
    </source>
</evidence>
<comment type="similarity">
    <text evidence="1">Belongs to the transglycosylase Slt family.</text>
</comment>
<gene>
    <name evidence="5" type="ORF">GHK24_04560</name>
</gene>
<dbReference type="InterPro" id="IPR018392">
    <property type="entry name" value="LysM"/>
</dbReference>
<comment type="caution">
    <text evidence="5">The sequence shown here is derived from an EMBL/GenBank/DDBJ whole genome shotgun (WGS) entry which is preliminary data.</text>
</comment>
<feature type="region of interest" description="Disordered" evidence="2">
    <location>
        <begin position="26"/>
        <end position="63"/>
    </location>
</feature>
<feature type="domain" description="LysM" evidence="4">
    <location>
        <begin position="544"/>
        <end position="587"/>
    </location>
</feature>
<dbReference type="PANTHER" id="PTHR33734:SF22">
    <property type="entry name" value="MEMBRANE-BOUND LYTIC MUREIN TRANSGLYCOSYLASE D"/>
    <property type="match status" value="1"/>
</dbReference>
<evidence type="ECO:0000256" key="2">
    <source>
        <dbReference type="SAM" id="MobiDB-lite"/>
    </source>
</evidence>
<dbReference type="InterPro" id="IPR000189">
    <property type="entry name" value="Transglyc_AS"/>
</dbReference>
<dbReference type="Pfam" id="PF01464">
    <property type="entry name" value="SLT"/>
    <property type="match status" value="1"/>
</dbReference>
<feature type="domain" description="LysM" evidence="4">
    <location>
        <begin position="435"/>
        <end position="478"/>
    </location>
</feature>
<dbReference type="EMBL" id="WIXJ01000002">
    <property type="protein sequence ID" value="MQY51050.1"/>
    <property type="molecule type" value="Genomic_DNA"/>
</dbReference>
<dbReference type="PROSITE" id="PS51257">
    <property type="entry name" value="PROKAR_LIPOPROTEIN"/>
    <property type="match status" value="1"/>
</dbReference>
<dbReference type="Gene3D" id="3.10.350.10">
    <property type="entry name" value="LysM domain"/>
    <property type="match status" value="3"/>
</dbReference>
<feature type="region of interest" description="Disordered" evidence="2">
    <location>
        <begin position="506"/>
        <end position="538"/>
    </location>
</feature>
<feature type="signal peptide" evidence="3">
    <location>
        <begin position="1"/>
        <end position="20"/>
    </location>
</feature>
<dbReference type="CDD" id="cd00118">
    <property type="entry name" value="LysM"/>
    <property type="match status" value="2"/>
</dbReference>
<evidence type="ECO:0000313" key="5">
    <source>
        <dbReference type="EMBL" id="MQY51050.1"/>
    </source>
</evidence>
<keyword evidence="3" id="KW-0732">Signal</keyword>
<dbReference type="PROSITE" id="PS00922">
    <property type="entry name" value="TRANSGLYCOSYLASE"/>
    <property type="match status" value="1"/>
</dbReference>
<name>A0A6L5JWW0_RHOTE</name>
<feature type="chain" id="PRO_5026708219" evidence="3">
    <location>
        <begin position="21"/>
        <end position="593"/>
    </location>
</feature>
<proteinExistence type="inferred from homology"/>
<dbReference type="Gene3D" id="1.10.530.10">
    <property type="match status" value="1"/>
</dbReference>
<dbReference type="GO" id="GO:0000270">
    <property type="term" value="P:peptidoglycan metabolic process"/>
    <property type="evidence" value="ECO:0007669"/>
    <property type="project" value="InterPro"/>
</dbReference>
<sequence length="593" mass="65069">MTLRLTLAVALACACINATAQSRSNTTDDEQLALSLSTSLPGLRTPEGSPARTPGLRNEPDSMPVFELSPTPLSSETIDLTAEHEDLFMRLRSGFSIPNLDNDLVLYHQQWYLNRPDYLRRMVERSRRYMHHIIEELERRGMPTELALLPMVESAYNPLAYSRANASGLWQFIPSTGKNFKLQQNWWVDQRRDVIASTAAALDYLQSIYEMHGDWHLALASYNWGEGAVGRAIAKNRAKGLPTDYQSLTMPPETRNYIPKLQALKNIFGNPELVRQLGLAPLPNRPYFTTIVWPANIDVDVAAKLAEVPVDEFLALNPANNRPVIAADTPLVLPTNKVDTFMSNLDRRQSNDKPLSYWRSYTTRPGEKLETLAPRFGITLESLKAANGIVGRLRPPPGFTLLVPAPDGSGSIEPAAMLAQPRLPAADPTPTSTARSYVARKGDTLASVARRNGMSVAELKKLNRLSSERLPPGTKLTLAAPPEPAARVRTTLAVSKAGSNVTDKRLAAASNTPPAKGKAQASARNATGKPTAVAAQAAKKPRITRYTVRKGDTLASIARHFKVDADDLMRWNHVSASTLQPGRTLTIQLASND</sequence>
<dbReference type="SUPFAM" id="SSF54106">
    <property type="entry name" value="LysM domain"/>
    <property type="match status" value="2"/>
</dbReference>
<dbReference type="InterPro" id="IPR008258">
    <property type="entry name" value="Transglycosylase_SLT_dom_1"/>
</dbReference>